<evidence type="ECO:0000256" key="3">
    <source>
        <dbReference type="ARBA" id="ARBA00022723"/>
    </source>
</evidence>
<accession>A0A542XDA0</accession>
<sequence length="329" mass="34338">MEVYRLMIRRTMPLFAAVALATGGAAIAGPSSQAAQLADSGSGWKSATASSCADDAPASAKVRGGSSSKHDPNALSQAQLDAREKAFGKDAAAKGLTKRSDGRLAKKPGSPTAFTPVVIDVYWHTITDGTRGAISDAEIASQITVLNNAYAGSGFSFRLVSSDSTNNASWYNGLVSGPQEQAMKAALRKGDQGDLNVYTADLGNDLLGWATFPTRKTSSNDGVVILDESLPGGTAAPYNEGDTATHEVGHWLGLYHTFQGGCGGQGDQVADTPAEASPATGCPVGRDTCTAPGLDPIRNYMDYTADACMNEFTPGQVTRMQNLWVTYRA</sequence>
<keyword evidence="5" id="KW-0378">Hydrolase</keyword>
<keyword evidence="4 10" id="KW-0732">Signal</keyword>
<dbReference type="SUPFAM" id="SSF55486">
    <property type="entry name" value="Metalloproteases ('zincins'), catalytic domain"/>
    <property type="match status" value="1"/>
</dbReference>
<evidence type="ECO:0000256" key="1">
    <source>
        <dbReference type="ARBA" id="ARBA00008721"/>
    </source>
</evidence>
<gene>
    <name evidence="12" type="ORF">FB554_1973</name>
</gene>
<evidence type="ECO:0000256" key="2">
    <source>
        <dbReference type="ARBA" id="ARBA00022670"/>
    </source>
</evidence>
<evidence type="ECO:0000256" key="5">
    <source>
        <dbReference type="ARBA" id="ARBA00022801"/>
    </source>
</evidence>
<proteinExistence type="inferred from homology"/>
<keyword evidence="3" id="KW-0479">Metal-binding</keyword>
<dbReference type="PANTHER" id="PTHR47466:SF1">
    <property type="entry name" value="METALLOPROTEASE MEP1 (AFU_ORTHOLOGUE AFUA_1G07730)-RELATED"/>
    <property type="match status" value="1"/>
</dbReference>
<feature type="chain" id="PRO_5039586299" evidence="10">
    <location>
        <begin position="29"/>
        <end position="329"/>
    </location>
</feature>
<dbReference type="EMBL" id="VFOK01000001">
    <property type="protein sequence ID" value="TQL33820.1"/>
    <property type="molecule type" value="Genomic_DNA"/>
</dbReference>
<evidence type="ECO:0000259" key="11">
    <source>
        <dbReference type="Pfam" id="PF05572"/>
    </source>
</evidence>
<evidence type="ECO:0000313" key="13">
    <source>
        <dbReference type="Proteomes" id="UP000318336"/>
    </source>
</evidence>
<evidence type="ECO:0000256" key="9">
    <source>
        <dbReference type="SAM" id="MobiDB-lite"/>
    </source>
</evidence>
<dbReference type="Pfam" id="PF05572">
    <property type="entry name" value="Peptidase_M43"/>
    <property type="match status" value="1"/>
</dbReference>
<dbReference type="GO" id="GO:0006508">
    <property type="term" value="P:proteolysis"/>
    <property type="evidence" value="ECO:0007669"/>
    <property type="project" value="UniProtKB-KW"/>
</dbReference>
<comment type="caution">
    <text evidence="12">The sequence shown here is derived from an EMBL/GenBank/DDBJ whole genome shotgun (WGS) entry which is preliminary data.</text>
</comment>
<evidence type="ECO:0000256" key="10">
    <source>
        <dbReference type="SAM" id="SignalP"/>
    </source>
</evidence>
<evidence type="ECO:0000256" key="4">
    <source>
        <dbReference type="ARBA" id="ARBA00022729"/>
    </source>
</evidence>
<keyword evidence="7" id="KW-0482">Metalloprotease</keyword>
<evidence type="ECO:0000256" key="8">
    <source>
        <dbReference type="ARBA" id="ARBA00023157"/>
    </source>
</evidence>
<name>A0A542XDA0_9MICO</name>
<feature type="domain" description="Peptidase M43 pregnancy-associated plasma-A" evidence="11">
    <location>
        <begin position="234"/>
        <end position="322"/>
    </location>
</feature>
<evidence type="ECO:0000256" key="6">
    <source>
        <dbReference type="ARBA" id="ARBA00022833"/>
    </source>
</evidence>
<dbReference type="CDD" id="cd04275">
    <property type="entry name" value="ZnMc_pappalysin_like"/>
    <property type="match status" value="1"/>
</dbReference>
<keyword evidence="13" id="KW-1185">Reference proteome</keyword>
<protein>
    <submittedName>
        <fullName evidence="12">Pregnancy-associated plasma protein-A</fullName>
    </submittedName>
</protein>
<keyword evidence="2" id="KW-0645">Protease</keyword>
<evidence type="ECO:0000256" key="7">
    <source>
        <dbReference type="ARBA" id="ARBA00023049"/>
    </source>
</evidence>
<evidence type="ECO:0000313" key="12">
    <source>
        <dbReference type="EMBL" id="TQL33820.1"/>
    </source>
</evidence>
<comment type="similarity">
    <text evidence="1">Belongs to the peptidase M43B family.</text>
</comment>
<feature type="region of interest" description="Disordered" evidence="9">
    <location>
        <begin position="55"/>
        <end position="75"/>
    </location>
</feature>
<dbReference type="GO" id="GO:0046872">
    <property type="term" value="F:metal ion binding"/>
    <property type="evidence" value="ECO:0007669"/>
    <property type="project" value="UniProtKB-KW"/>
</dbReference>
<dbReference type="Proteomes" id="UP000318336">
    <property type="component" value="Unassembled WGS sequence"/>
</dbReference>
<dbReference type="InterPro" id="IPR008754">
    <property type="entry name" value="Peptidase_M43"/>
</dbReference>
<feature type="signal peptide" evidence="10">
    <location>
        <begin position="1"/>
        <end position="28"/>
    </location>
</feature>
<dbReference type="GO" id="GO:0008237">
    <property type="term" value="F:metallopeptidase activity"/>
    <property type="evidence" value="ECO:0007669"/>
    <property type="project" value="UniProtKB-KW"/>
</dbReference>
<dbReference type="AlphaFoldDB" id="A0A542XDA0"/>
<keyword evidence="6" id="KW-0862">Zinc</keyword>
<dbReference type="InterPro" id="IPR024079">
    <property type="entry name" value="MetalloPept_cat_dom_sf"/>
</dbReference>
<dbReference type="PANTHER" id="PTHR47466">
    <property type="match status" value="1"/>
</dbReference>
<keyword evidence="8" id="KW-1015">Disulfide bond</keyword>
<reference evidence="12 13" key="1">
    <citation type="submission" date="2019-06" db="EMBL/GenBank/DDBJ databases">
        <title>Sequencing the genomes of 1000 actinobacteria strains.</title>
        <authorList>
            <person name="Klenk H.-P."/>
        </authorList>
    </citation>
    <scope>NUCLEOTIDE SEQUENCE [LARGE SCALE GENOMIC DNA]</scope>
    <source>
        <strain evidence="12 13">DSM 24617</strain>
    </source>
</reference>
<dbReference type="Gene3D" id="3.40.390.10">
    <property type="entry name" value="Collagenase (Catalytic Domain)"/>
    <property type="match status" value="1"/>
</dbReference>
<organism evidence="12 13">
    <name type="scientific">Barrientosiimonas humi</name>
    <dbReference type="NCBI Taxonomy" id="999931"/>
    <lineage>
        <taxon>Bacteria</taxon>
        <taxon>Bacillati</taxon>
        <taxon>Actinomycetota</taxon>
        <taxon>Actinomycetes</taxon>
        <taxon>Micrococcales</taxon>
        <taxon>Dermacoccaceae</taxon>
        <taxon>Barrientosiimonas</taxon>
    </lineage>
</organism>